<evidence type="ECO:0000256" key="2">
    <source>
        <dbReference type="ARBA" id="ARBA00004141"/>
    </source>
</evidence>
<dbReference type="AlphaFoldDB" id="A0A2H0QUE9"/>
<feature type="transmembrane region" description="Helical" evidence="11">
    <location>
        <begin position="285"/>
        <end position="308"/>
    </location>
</feature>
<evidence type="ECO:0000256" key="7">
    <source>
        <dbReference type="ARBA" id="ARBA00022833"/>
    </source>
</evidence>
<comment type="caution">
    <text evidence="13">The sequence shown here is derived from an EMBL/GenBank/DDBJ whole genome shotgun (WGS) entry which is preliminary data.</text>
</comment>
<dbReference type="PANTHER" id="PTHR42837">
    <property type="entry name" value="REGULATOR OF SIGMA-E PROTEASE RSEP"/>
    <property type="match status" value="1"/>
</dbReference>
<evidence type="ECO:0000256" key="4">
    <source>
        <dbReference type="ARBA" id="ARBA00022670"/>
    </source>
</evidence>
<keyword evidence="9 11" id="KW-0482">Metalloprotease</keyword>
<dbReference type="PANTHER" id="PTHR42837:SF2">
    <property type="entry name" value="MEMBRANE METALLOPROTEASE ARASP2, CHLOROPLASTIC-RELATED"/>
    <property type="match status" value="1"/>
</dbReference>
<gene>
    <name evidence="13" type="primary">rseP</name>
    <name evidence="13" type="ORF">COV34_02360</name>
</gene>
<keyword evidence="4 13" id="KW-0645">Protease</keyword>
<accession>A0A2H0QUE9</accession>
<dbReference type="EMBL" id="PCXL01000013">
    <property type="protein sequence ID" value="PIR37909.1"/>
    <property type="molecule type" value="Genomic_DNA"/>
</dbReference>
<dbReference type="GO" id="GO:0046872">
    <property type="term" value="F:metal ion binding"/>
    <property type="evidence" value="ECO:0007669"/>
    <property type="project" value="UniProtKB-KW"/>
</dbReference>
<dbReference type="SMART" id="SM00228">
    <property type="entry name" value="PDZ"/>
    <property type="match status" value="1"/>
</dbReference>
<dbReference type="NCBIfam" id="TIGR00054">
    <property type="entry name" value="RIP metalloprotease RseP"/>
    <property type="match status" value="1"/>
</dbReference>
<dbReference type="Proteomes" id="UP000231333">
    <property type="component" value="Unassembled WGS sequence"/>
</dbReference>
<organism evidence="13 14">
    <name type="scientific">Candidatus Zambryskibacteria bacterium CG10_big_fil_rev_8_21_14_0_10_42_12</name>
    <dbReference type="NCBI Taxonomy" id="1975115"/>
    <lineage>
        <taxon>Bacteria</taxon>
        <taxon>Candidatus Zambryskiibacteriota</taxon>
    </lineage>
</organism>
<evidence type="ECO:0000256" key="8">
    <source>
        <dbReference type="ARBA" id="ARBA00022989"/>
    </source>
</evidence>
<evidence type="ECO:0000256" key="3">
    <source>
        <dbReference type="ARBA" id="ARBA00007931"/>
    </source>
</evidence>
<comment type="subcellular location">
    <subcellularLocation>
        <location evidence="2">Membrane</location>
        <topology evidence="2">Multi-pass membrane protein</topology>
    </subcellularLocation>
</comment>
<keyword evidence="11" id="KW-0479">Metal-binding</keyword>
<dbReference type="EC" id="3.4.24.-" evidence="11"/>
<keyword evidence="8 11" id="KW-1133">Transmembrane helix</keyword>
<comment type="similarity">
    <text evidence="3 11">Belongs to the peptidase M50B family.</text>
</comment>
<keyword evidence="10 11" id="KW-0472">Membrane</keyword>
<name>A0A2H0QUE9_9BACT</name>
<keyword evidence="5 11" id="KW-0812">Transmembrane</keyword>
<dbReference type="InterPro" id="IPR004387">
    <property type="entry name" value="Pept_M50_Zn"/>
</dbReference>
<dbReference type="GO" id="GO:0006508">
    <property type="term" value="P:proteolysis"/>
    <property type="evidence" value="ECO:0007669"/>
    <property type="project" value="UniProtKB-KW"/>
</dbReference>
<evidence type="ECO:0000259" key="12">
    <source>
        <dbReference type="PROSITE" id="PS50106"/>
    </source>
</evidence>
<evidence type="ECO:0000313" key="14">
    <source>
        <dbReference type="Proteomes" id="UP000231333"/>
    </source>
</evidence>
<dbReference type="GO" id="GO:0004222">
    <property type="term" value="F:metalloendopeptidase activity"/>
    <property type="evidence" value="ECO:0007669"/>
    <property type="project" value="InterPro"/>
</dbReference>
<dbReference type="Gene3D" id="2.30.42.10">
    <property type="match status" value="1"/>
</dbReference>
<feature type="transmembrane region" description="Helical" evidence="11">
    <location>
        <begin position="329"/>
        <end position="350"/>
    </location>
</feature>
<dbReference type="GO" id="GO:0016020">
    <property type="term" value="C:membrane"/>
    <property type="evidence" value="ECO:0007669"/>
    <property type="project" value="UniProtKB-SubCell"/>
</dbReference>
<dbReference type="PROSITE" id="PS50106">
    <property type="entry name" value="PDZ"/>
    <property type="match status" value="1"/>
</dbReference>
<keyword evidence="6 11" id="KW-0378">Hydrolase</keyword>
<evidence type="ECO:0000256" key="5">
    <source>
        <dbReference type="ARBA" id="ARBA00022692"/>
    </source>
</evidence>
<evidence type="ECO:0000256" key="9">
    <source>
        <dbReference type="ARBA" id="ARBA00023049"/>
    </source>
</evidence>
<dbReference type="SUPFAM" id="SSF50156">
    <property type="entry name" value="PDZ domain-like"/>
    <property type="match status" value="1"/>
</dbReference>
<dbReference type="InterPro" id="IPR008915">
    <property type="entry name" value="Peptidase_M50"/>
</dbReference>
<dbReference type="InterPro" id="IPR036034">
    <property type="entry name" value="PDZ_sf"/>
</dbReference>
<evidence type="ECO:0000256" key="6">
    <source>
        <dbReference type="ARBA" id="ARBA00022801"/>
    </source>
</evidence>
<sequence length="357" mass="38036">MTLLAFFIVIVALVLVHELGHFLAAKRAGIRVDEFGIGFPPRLFGIQKGETLYSVNALPFGGFVKLHGEDGEEEGSQDPRSFAKASKYHKTIVMAAGVAFNFIFAWMLLSVGYMIGIPASPLVDPRVEGSALTVTQVLPETPAFDAGFKPGDEIISVDTGEKVVLVRTAEETSALIVNGGGELSFLVERGDEQMQLDVTPTIHPETGTNFVGIGMDTLGTLSLPLHEALYEGGKTTITLSTLIVAGLADLIRDAFVGQADLQSVTGPVGIAGLAGDALRVGVVEFISFTAIISIHLAILNLIPIPALDGGRLVVLGLEAIRRKPIPTKIVATINMASFALLILLMLFVTYRDVVRLF</sequence>
<proteinExistence type="inferred from homology"/>
<feature type="transmembrane region" description="Helical" evidence="11">
    <location>
        <begin position="6"/>
        <end position="25"/>
    </location>
</feature>
<evidence type="ECO:0000256" key="1">
    <source>
        <dbReference type="ARBA" id="ARBA00001947"/>
    </source>
</evidence>
<reference evidence="13 14" key="1">
    <citation type="submission" date="2017-09" db="EMBL/GenBank/DDBJ databases">
        <title>Depth-based differentiation of microbial function through sediment-hosted aquifers and enrichment of novel symbionts in the deep terrestrial subsurface.</title>
        <authorList>
            <person name="Probst A.J."/>
            <person name="Ladd B."/>
            <person name="Jarett J.K."/>
            <person name="Geller-Mcgrath D.E."/>
            <person name="Sieber C.M."/>
            <person name="Emerson J.B."/>
            <person name="Anantharaman K."/>
            <person name="Thomas B.C."/>
            <person name="Malmstrom R."/>
            <person name="Stieglmeier M."/>
            <person name="Klingl A."/>
            <person name="Woyke T."/>
            <person name="Ryan C.M."/>
            <person name="Banfield J.F."/>
        </authorList>
    </citation>
    <scope>NUCLEOTIDE SEQUENCE [LARGE SCALE GENOMIC DNA]</scope>
    <source>
        <strain evidence="13">CG10_big_fil_rev_8_21_14_0_10_42_12</strain>
    </source>
</reference>
<dbReference type="InterPro" id="IPR001478">
    <property type="entry name" value="PDZ"/>
</dbReference>
<feature type="transmembrane region" description="Helical" evidence="11">
    <location>
        <begin position="92"/>
        <end position="115"/>
    </location>
</feature>
<dbReference type="Pfam" id="PF02163">
    <property type="entry name" value="Peptidase_M50"/>
    <property type="match status" value="1"/>
</dbReference>
<feature type="domain" description="PDZ" evidence="12">
    <location>
        <begin position="112"/>
        <end position="191"/>
    </location>
</feature>
<comment type="cofactor">
    <cofactor evidence="1 11">
        <name>Zn(2+)</name>
        <dbReference type="ChEBI" id="CHEBI:29105"/>
    </cofactor>
</comment>
<evidence type="ECO:0000256" key="11">
    <source>
        <dbReference type="RuleBase" id="RU362031"/>
    </source>
</evidence>
<evidence type="ECO:0000313" key="13">
    <source>
        <dbReference type="EMBL" id="PIR37909.1"/>
    </source>
</evidence>
<protein>
    <recommendedName>
        <fullName evidence="11">Zinc metalloprotease</fullName>
        <ecNumber evidence="11">3.4.24.-</ecNumber>
    </recommendedName>
</protein>
<keyword evidence="7 11" id="KW-0862">Zinc</keyword>
<evidence type="ECO:0000256" key="10">
    <source>
        <dbReference type="ARBA" id="ARBA00023136"/>
    </source>
</evidence>
<dbReference type="CDD" id="cd06163">
    <property type="entry name" value="S2P-M50_PDZ_RseP-like"/>
    <property type="match status" value="1"/>
</dbReference>